<dbReference type="PATRIC" id="fig|1056511.3.peg.620"/>
<evidence type="ECO:0000313" key="1">
    <source>
        <dbReference type="EMBL" id="ELR67617.1"/>
    </source>
</evidence>
<protein>
    <recommendedName>
        <fullName evidence="3">Cell division inhibitor</fullName>
    </recommendedName>
</protein>
<dbReference type="InterPro" id="IPR007263">
    <property type="entry name" value="DCC1-like"/>
</dbReference>
<keyword evidence="2" id="KW-1185">Reference proteome</keyword>
<evidence type="ECO:0008006" key="3">
    <source>
        <dbReference type="Google" id="ProtNLM"/>
    </source>
</evidence>
<reference evidence="1 2" key="1">
    <citation type="submission" date="2012-12" db="EMBL/GenBank/DDBJ databases">
        <title>Genome Assembly of Photobacterium sp. AK15.</title>
        <authorList>
            <person name="Khatri I."/>
            <person name="Vaidya B."/>
            <person name="Srinivas T.N.R."/>
            <person name="Subramanian S."/>
            <person name="Pinnaka A."/>
        </authorList>
    </citation>
    <scope>NUCLEOTIDE SEQUENCE [LARGE SCALE GENOMIC DNA]</scope>
    <source>
        <strain evidence="1 2">AK15</strain>
    </source>
</reference>
<dbReference type="RefSeq" id="WP_007462260.1">
    <property type="nucleotide sequence ID" value="NZ_AMZO01000002.1"/>
</dbReference>
<accession>L8JJK9</accession>
<name>L8JJK9_9GAMM</name>
<sequence>MNKHCVTVFYDGSCESCVRDRFRFEQWLGKRSGQIEWFDITDKDDELWDIDIDPALALRELHVRDCNGVVYRELDAYIILLRLVWWLKPVIWFLQFPPLKRWVSQWYRQHVDQRLAREGRG</sequence>
<dbReference type="Pfam" id="PF04134">
    <property type="entry name" value="DCC1-like"/>
    <property type="match status" value="1"/>
</dbReference>
<dbReference type="OrthoDB" id="5294764at2"/>
<dbReference type="EMBL" id="AMZO01000002">
    <property type="protein sequence ID" value="ELR67617.1"/>
    <property type="molecule type" value="Genomic_DNA"/>
</dbReference>
<dbReference type="AlphaFoldDB" id="L8JJK9"/>
<proteinExistence type="predicted"/>
<dbReference type="Proteomes" id="UP000011134">
    <property type="component" value="Unassembled WGS sequence"/>
</dbReference>
<evidence type="ECO:0000313" key="2">
    <source>
        <dbReference type="Proteomes" id="UP000011134"/>
    </source>
</evidence>
<gene>
    <name evidence="1" type="ORF">C942_01547</name>
</gene>
<comment type="caution">
    <text evidence="1">The sequence shown here is derived from an EMBL/GenBank/DDBJ whole genome shotgun (WGS) entry which is preliminary data.</text>
</comment>
<organism evidence="1 2">
    <name type="scientific">Photobacterium marinum</name>
    <dbReference type="NCBI Taxonomy" id="1056511"/>
    <lineage>
        <taxon>Bacteria</taxon>
        <taxon>Pseudomonadati</taxon>
        <taxon>Pseudomonadota</taxon>
        <taxon>Gammaproteobacteria</taxon>
        <taxon>Vibrionales</taxon>
        <taxon>Vibrionaceae</taxon>
        <taxon>Photobacterium</taxon>
    </lineage>
</organism>
<dbReference type="GO" id="GO:0015035">
    <property type="term" value="F:protein-disulfide reductase activity"/>
    <property type="evidence" value="ECO:0007669"/>
    <property type="project" value="InterPro"/>
</dbReference>